<reference evidence="11 12" key="1">
    <citation type="submission" date="2018-06" db="EMBL/GenBank/DDBJ databases">
        <authorList>
            <consortium name="Pathogen Informatics"/>
            <person name="Doyle S."/>
        </authorList>
    </citation>
    <scope>NUCLEOTIDE SEQUENCE [LARGE SCALE GENOMIC DNA]</scope>
    <source>
        <strain evidence="11 12">NCTC11621</strain>
    </source>
</reference>
<evidence type="ECO:0000256" key="2">
    <source>
        <dbReference type="ARBA" id="ARBA00007599"/>
    </source>
</evidence>
<dbReference type="GO" id="GO:0005737">
    <property type="term" value="C:cytoplasm"/>
    <property type="evidence" value="ECO:0007669"/>
    <property type="project" value="UniProtKB-SubCell"/>
</dbReference>
<evidence type="ECO:0000256" key="10">
    <source>
        <dbReference type="ARBA" id="ARBA00032441"/>
    </source>
</evidence>
<evidence type="ECO:0000256" key="5">
    <source>
        <dbReference type="ARBA" id="ARBA00022694"/>
    </source>
</evidence>
<evidence type="ECO:0000256" key="6">
    <source>
        <dbReference type="ARBA" id="ARBA00022723"/>
    </source>
</evidence>
<evidence type="ECO:0000313" key="11">
    <source>
        <dbReference type="EMBL" id="SUC10124.1"/>
    </source>
</evidence>
<dbReference type="EMBL" id="UGTV01000015">
    <property type="protein sequence ID" value="SUC10124.1"/>
    <property type="molecule type" value="Genomic_DNA"/>
</dbReference>
<name>A0A379EVF7_9PAST</name>
<accession>A0A379EVF7</accession>
<evidence type="ECO:0000256" key="7">
    <source>
        <dbReference type="ARBA" id="ARBA00022741"/>
    </source>
</evidence>
<dbReference type="AlphaFoldDB" id="A0A379EVF7"/>
<keyword evidence="5" id="KW-0819">tRNA processing</keyword>
<keyword evidence="8 11" id="KW-0067">ATP-binding</keyword>
<evidence type="ECO:0000256" key="8">
    <source>
        <dbReference type="ARBA" id="ARBA00022840"/>
    </source>
</evidence>
<sequence>MLSNKSAVQFWAILKCNLIVKKHKSMTKVSCYTQYIRDENAMCQFGAQLVNAIHELDIPKAITIYLNGDLGAGKTTLSRGIIQALGHRGNVKSPTYTLVEEYHLPTKTVYHFDLYRLSDPEELEFMGIRDYFNNNCLCLIEWAEKGQGLLAEADLLINIIYVESARNIELVANTIVGEQIIGKLTQ</sequence>
<proteinExistence type="inferred from homology"/>
<dbReference type="Gene3D" id="3.40.50.300">
    <property type="entry name" value="P-loop containing nucleotide triphosphate hydrolases"/>
    <property type="match status" value="1"/>
</dbReference>
<comment type="subcellular location">
    <subcellularLocation>
        <location evidence="1">Cytoplasm</location>
    </subcellularLocation>
</comment>
<protein>
    <recommendedName>
        <fullName evidence="3">tRNA threonylcarbamoyladenosine biosynthesis protein TsaE</fullName>
    </recommendedName>
    <alternativeName>
        <fullName evidence="10">t(6)A37 threonylcarbamoyladenosine biosynthesis protein TsaE</fullName>
    </alternativeName>
</protein>
<keyword evidence="4" id="KW-0963">Cytoplasm</keyword>
<dbReference type="GO" id="GO:0002949">
    <property type="term" value="P:tRNA threonylcarbamoyladenosine modification"/>
    <property type="evidence" value="ECO:0007669"/>
    <property type="project" value="InterPro"/>
</dbReference>
<dbReference type="SUPFAM" id="SSF52540">
    <property type="entry name" value="P-loop containing nucleoside triphosphate hydrolases"/>
    <property type="match status" value="1"/>
</dbReference>
<dbReference type="Proteomes" id="UP000254704">
    <property type="component" value="Unassembled WGS sequence"/>
</dbReference>
<evidence type="ECO:0000313" key="12">
    <source>
        <dbReference type="Proteomes" id="UP000254704"/>
    </source>
</evidence>
<organism evidence="11 12">
    <name type="scientific">Pasteurella canis</name>
    <dbReference type="NCBI Taxonomy" id="753"/>
    <lineage>
        <taxon>Bacteria</taxon>
        <taxon>Pseudomonadati</taxon>
        <taxon>Pseudomonadota</taxon>
        <taxon>Gammaproteobacteria</taxon>
        <taxon>Pasteurellales</taxon>
        <taxon>Pasteurellaceae</taxon>
        <taxon>Pasteurella</taxon>
    </lineage>
</organism>
<gene>
    <name evidence="11" type="ORF">NCTC11621_01168</name>
</gene>
<keyword evidence="9" id="KW-0460">Magnesium</keyword>
<evidence type="ECO:0000256" key="9">
    <source>
        <dbReference type="ARBA" id="ARBA00022842"/>
    </source>
</evidence>
<keyword evidence="7" id="KW-0547">Nucleotide-binding</keyword>
<evidence type="ECO:0000256" key="4">
    <source>
        <dbReference type="ARBA" id="ARBA00022490"/>
    </source>
</evidence>
<evidence type="ECO:0000256" key="1">
    <source>
        <dbReference type="ARBA" id="ARBA00004496"/>
    </source>
</evidence>
<dbReference type="InterPro" id="IPR027417">
    <property type="entry name" value="P-loop_NTPase"/>
</dbReference>
<comment type="similarity">
    <text evidence="2">Belongs to the TsaE family.</text>
</comment>
<dbReference type="GO" id="GO:0046872">
    <property type="term" value="F:metal ion binding"/>
    <property type="evidence" value="ECO:0007669"/>
    <property type="project" value="UniProtKB-KW"/>
</dbReference>
<evidence type="ECO:0000256" key="3">
    <source>
        <dbReference type="ARBA" id="ARBA00019010"/>
    </source>
</evidence>
<dbReference type="Pfam" id="PF02367">
    <property type="entry name" value="TsaE"/>
    <property type="match status" value="1"/>
</dbReference>
<dbReference type="PANTHER" id="PTHR33540">
    <property type="entry name" value="TRNA THREONYLCARBAMOYLADENOSINE BIOSYNTHESIS PROTEIN TSAE"/>
    <property type="match status" value="1"/>
</dbReference>
<dbReference type="GO" id="GO:0005524">
    <property type="term" value="F:ATP binding"/>
    <property type="evidence" value="ECO:0007669"/>
    <property type="project" value="UniProtKB-KW"/>
</dbReference>
<dbReference type="FunFam" id="3.40.50.300:FF:000406">
    <property type="entry name" value="tRNA (N6-adenosine(37)-N6)-threonylcarbamoyltransferase complex ATPase TsaE"/>
    <property type="match status" value="1"/>
</dbReference>
<dbReference type="NCBIfam" id="TIGR00150">
    <property type="entry name" value="T6A_YjeE"/>
    <property type="match status" value="1"/>
</dbReference>
<dbReference type="InterPro" id="IPR003442">
    <property type="entry name" value="T6A_TsaE"/>
</dbReference>
<keyword evidence="6" id="KW-0479">Metal-binding</keyword>
<dbReference type="PANTHER" id="PTHR33540:SF2">
    <property type="entry name" value="TRNA THREONYLCARBAMOYLADENOSINE BIOSYNTHESIS PROTEIN TSAE"/>
    <property type="match status" value="1"/>
</dbReference>